<dbReference type="PIRSF" id="PIRSF035652">
    <property type="entry name" value="CHP02436"/>
    <property type="match status" value="1"/>
</dbReference>
<dbReference type="AlphaFoldDB" id="A0A934R3F2"/>
<keyword evidence="2" id="KW-1185">Reference proteome</keyword>
<dbReference type="Proteomes" id="UP000600139">
    <property type="component" value="Unassembled WGS sequence"/>
</dbReference>
<gene>
    <name evidence="1" type="ORF">JIN84_10880</name>
</gene>
<dbReference type="Gene3D" id="1.20.1440.60">
    <property type="entry name" value="23S rRNA-intervening sequence"/>
    <property type="match status" value="1"/>
</dbReference>
<evidence type="ECO:0000313" key="1">
    <source>
        <dbReference type="EMBL" id="MBK1816117.1"/>
    </source>
</evidence>
<sequence>MKDRDEPVYDLEERLLDYGAAIINMTRKLTSDYAERHVGNQLLRSGTAPASHHGEAQAAESPADFIHKMRLALKELRESERWLKLIQRTAMHPQTETIPKLLNETDQLIRIFYTSIATAERNRRSDP</sequence>
<comment type="caution">
    <text evidence="1">The sequence shown here is derived from an EMBL/GenBank/DDBJ whole genome shotgun (WGS) entry which is preliminary data.</text>
</comment>
<reference evidence="1" key="1">
    <citation type="submission" date="2021-01" db="EMBL/GenBank/DDBJ databases">
        <title>Modified the classification status of verrucomicrobia.</title>
        <authorList>
            <person name="Feng X."/>
        </authorList>
    </citation>
    <scope>NUCLEOTIDE SEQUENCE</scope>
    <source>
        <strain evidence="1">JCM 18052</strain>
    </source>
</reference>
<protein>
    <submittedName>
        <fullName evidence="1">Four helix bundle protein</fullName>
    </submittedName>
</protein>
<dbReference type="NCBIfam" id="TIGR02436">
    <property type="entry name" value="four helix bundle protein"/>
    <property type="match status" value="1"/>
</dbReference>
<name>A0A934R3F2_9BACT</name>
<accession>A0A934R3F2</accession>
<dbReference type="InterPro" id="IPR036583">
    <property type="entry name" value="23S_rRNA_IVS_sf"/>
</dbReference>
<dbReference type="EMBL" id="JAENIK010000011">
    <property type="protein sequence ID" value="MBK1816117.1"/>
    <property type="molecule type" value="Genomic_DNA"/>
</dbReference>
<dbReference type="RefSeq" id="WP_200351073.1">
    <property type="nucleotide sequence ID" value="NZ_BAABHZ010000006.1"/>
</dbReference>
<dbReference type="Pfam" id="PF05635">
    <property type="entry name" value="23S_rRNA_IVP"/>
    <property type="match status" value="1"/>
</dbReference>
<dbReference type="SUPFAM" id="SSF158446">
    <property type="entry name" value="IVS-encoded protein-like"/>
    <property type="match status" value="1"/>
</dbReference>
<dbReference type="InterPro" id="IPR012657">
    <property type="entry name" value="23S_rRNA-intervening_sequence"/>
</dbReference>
<organism evidence="1 2">
    <name type="scientific">Luteolibacter yonseiensis</name>
    <dbReference type="NCBI Taxonomy" id="1144680"/>
    <lineage>
        <taxon>Bacteria</taxon>
        <taxon>Pseudomonadati</taxon>
        <taxon>Verrucomicrobiota</taxon>
        <taxon>Verrucomicrobiia</taxon>
        <taxon>Verrucomicrobiales</taxon>
        <taxon>Verrucomicrobiaceae</taxon>
        <taxon>Luteolibacter</taxon>
    </lineage>
</organism>
<evidence type="ECO:0000313" key="2">
    <source>
        <dbReference type="Proteomes" id="UP000600139"/>
    </source>
</evidence>
<proteinExistence type="predicted"/>